<dbReference type="InterPro" id="IPR025847">
    <property type="entry name" value="MEDS_domain"/>
</dbReference>
<evidence type="ECO:0000259" key="2">
    <source>
        <dbReference type="PROSITE" id="PS50801"/>
    </source>
</evidence>
<dbReference type="PROSITE" id="PS50801">
    <property type="entry name" value="STAS"/>
    <property type="match status" value="1"/>
</dbReference>
<dbReference type="Pfam" id="PF14417">
    <property type="entry name" value="MEDS"/>
    <property type="match status" value="1"/>
</dbReference>
<dbReference type="InterPro" id="IPR058548">
    <property type="entry name" value="MlaB-like_STAS"/>
</dbReference>
<dbReference type="EMBL" id="BOPF01000003">
    <property type="protein sequence ID" value="GIJ44422.1"/>
    <property type="molecule type" value="Genomic_DNA"/>
</dbReference>
<proteinExistence type="predicted"/>
<dbReference type="Pfam" id="PF13466">
    <property type="entry name" value="STAS_2"/>
    <property type="match status" value="1"/>
</dbReference>
<sequence length="290" mass="30845">MARRPRLRTVTSSGQVPDARAPARRHHCWGFDDPVALESRARPFLGEGLAAGEQVWFVTAGAVEPVMRRWSAVTPFGAALRDGTARVLSVAAGYADGGPVEPAAQVDVFADALSGALAAGYTGLRVVADVTPLVRTPAQRAAFGRYEYLVDSFMAGRPVTGVCAFDRIALDTGTFRDMACLHPRGDSAGVPFRLYGCPPADGAMVLAGELDLAGRTQFEVALARAAPRPVGGEIVIDASGLRFVDHRALRVLEEYAKRLRSTVVLRGPVCVAAELVELLDLSHLRVEANA</sequence>
<comment type="caution">
    <text evidence="3">The sequence shown here is derived from an EMBL/GenBank/DDBJ whole genome shotgun (WGS) entry which is preliminary data.</text>
</comment>
<feature type="domain" description="STAS" evidence="2">
    <location>
        <begin position="206"/>
        <end position="290"/>
    </location>
</feature>
<organism evidence="3 4">
    <name type="scientific">Virgisporangium aliadipatigenens</name>
    <dbReference type="NCBI Taxonomy" id="741659"/>
    <lineage>
        <taxon>Bacteria</taxon>
        <taxon>Bacillati</taxon>
        <taxon>Actinomycetota</taxon>
        <taxon>Actinomycetes</taxon>
        <taxon>Micromonosporales</taxon>
        <taxon>Micromonosporaceae</taxon>
        <taxon>Virgisporangium</taxon>
    </lineage>
</organism>
<dbReference type="SUPFAM" id="SSF52091">
    <property type="entry name" value="SpoIIaa-like"/>
    <property type="match status" value="1"/>
</dbReference>
<dbReference type="InterPro" id="IPR002645">
    <property type="entry name" value="STAS_dom"/>
</dbReference>
<reference evidence="3" key="1">
    <citation type="submission" date="2021-01" db="EMBL/GenBank/DDBJ databases">
        <title>Whole genome shotgun sequence of Virgisporangium aliadipatigenens NBRC 105644.</title>
        <authorList>
            <person name="Komaki H."/>
            <person name="Tamura T."/>
        </authorList>
    </citation>
    <scope>NUCLEOTIDE SEQUENCE</scope>
    <source>
        <strain evidence="3">NBRC 105644</strain>
    </source>
</reference>
<feature type="region of interest" description="Disordered" evidence="1">
    <location>
        <begin position="1"/>
        <end position="21"/>
    </location>
</feature>
<evidence type="ECO:0000313" key="4">
    <source>
        <dbReference type="Proteomes" id="UP000619260"/>
    </source>
</evidence>
<dbReference type="InterPro" id="IPR036513">
    <property type="entry name" value="STAS_dom_sf"/>
</dbReference>
<name>A0A8J3YHK8_9ACTN</name>
<dbReference type="Gene3D" id="3.30.750.24">
    <property type="entry name" value="STAS domain"/>
    <property type="match status" value="1"/>
</dbReference>
<gene>
    <name evidence="3" type="ORF">Val02_13080</name>
</gene>
<protein>
    <recommendedName>
        <fullName evidence="2">STAS domain-containing protein</fullName>
    </recommendedName>
</protein>
<dbReference type="Proteomes" id="UP000619260">
    <property type="component" value="Unassembled WGS sequence"/>
</dbReference>
<evidence type="ECO:0000256" key="1">
    <source>
        <dbReference type="SAM" id="MobiDB-lite"/>
    </source>
</evidence>
<accession>A0A8J3YHK8</accession>
<evidence type="ECO:0000313" key="3">
    <source>
        <dbReference type="EMBL" id="GIJ44422.1"/>
    </source>
</evidence>
<keyword evidence="4" id="KW-1185">Reference proteome</keyword>
<dbReference type="AlphaFoldDB" id="A0A8J3YHK8"/>